<evidence type="ECO:0000313" key="2">
    <source>
        <dbReference type="EMBL" id="WFD37071.1"/>
    </source>
</evidence>
<proteinExistence type="predicted"/>
<dbReference type="EMBL" id="CP119958">
    <property type="protein sequence ID" value="WFD37071.1"/>
    <property type="molecule type" value="Genomic_DNA"/>
</dbReference>
<dbReference type="GeneID" id="85223661"/>
<evidence type="ECO:0000256" key="1">
    <source>
        <dbReference type="SAM" id="SignalP"/>
    </source>
</evidence>
<dbReference type="RefSeq" id="XP_060119968.1">
    <property type="nucleotide sequence ID" value="XM_060263985.1"/>
</dbReference>
<feature type="chain" id="PRO_5042057003" evidence="1">
    <location>
        <begin position="23"/>
        <end position="183"/>
    </location>
</feature>
<name>A0AAF0EUA8_9BASI</name>
<accession>A0AAF0EUA8</accession>
<keyword evidence="3" id="KW-1185">Reference proteome</keyword>
<sequence>MVSFKALVSAAFAFGLISVAQAAPQDVVKRASPSKQVWITSASDHCIILPKSKQTIGDSEHPGGMRSFCTKPYSSEQGKLNSGFWTEVHFKKTKKYAQLTGCINPKVQSTLVSNDDGGQYDSNGGDGGRGNPAGSVCLGYASYVELIEPKQRRACIRCCVNAGDCNIGNDEDGCEQVIKGQYC</sequence>
<reference evidence="2" key="1">
    <citation type="submission" date="2023-03" db="EMBL/GenBank/DDBJ databases">
        <title>Mating type loci evolution in Malassezia.</title>
        <authorList>
            <person name="Coelho M.A."/>
        </authorList>
    </citation>
    <scope>NUCLEOTIDE SEQUENCE</scope>
    <source>
        <strain evidence="2">CBS 9431</strain>
    </source>
</reference>
<gene>
    <name evidence="2" type="ORF">MJAP1_000012</name>
</gene>
<dbReference type="AlphaFoldDB" id="A0AAF0EUA8"/>
<dbReference type="Proteomes" id="UP001217754">
    <property type="component" value="Chromosome 1"/>
</dbReference>
<keyword evidence="1" id="KW-0732">Signal</keyword>
<organism evidence="2 3">
    <name type="scientific">Malassezia japonica</name>
    <dbReference type="NCBI Taxonomy" id="223818"/>
    <lineage>
        <taxon>Eukaryota</taxon>
        <taxon>Fungi</taxon>
        <taxon>Dikarya</taxon>
        <taxon>Basidiomycota</taxon>
        <taxon>Ustilaginomycotina</taxon>
        <taxon>Malasseziomycetes</taxon>
        <taxon>Malasseziales</taxon>
        <taxon>Malasseziaceae</taxon>
        <taxon>Malassezia</taxon>
    </lineage>
</organism>
<evidence type="ECO:0000313" key="3">
    <source>
        <dbReference type="Proteomes" id="UP001217754"/>
    </source>
</evidence>
<protein>
    <submittedName>
        <fullName evidence="2">Uncharacterized protein</fullName>
    </submittedName>
</protein>
<feature type="signal peptide" evidence="1">
    <location>
        <begin position="1"/>
        <end position="22"/>
    </location>
</feature>